<dbReference type="GO" id="GO:0007601">
    <property type="term" value="P:visual perception"/>
    <property type="evidence" value="ECO:0007669"/>
    <property type="project" value="UniProtKB-KW"/>
</dbReference>
<feature type="compositionally biased region" description="Basic and acidic residues" evidence="23">
    <location>
        <begin position="1539"/>
        <end position="1551"/>
    </location>
</feature>
<dbReference type="Gene3D" id="1.10.10.820">
    <property type="match status" value="1"/>
</dbReference>
<evidence type="ECO:0000256" key="18">
    <source>
        <dbReference type="ARBA" id="ARBA00023305"/>
    </source>
</evidence>
<keyword evidence="14 21" id="KW-0505">Motor protein</keyword>
<dbReference type="SMART" id="SM00242">
    <property type="entry name" value="MYSc"/>
    <property type="match status" value="1"/>
</dbReference>
<feature type="domain" description="Myosin motor" evidence="25">
    <location>
        <begin position="478"/>
        <end position="1247"/>
    </location>
</feature>
<feature type="region of interest" description="Disordered" evidence="23">
    <location>
        <begin position="1347"/>
        <end position="1579"/>
    </location>
</feature>
<dbReference type="PROSITE" id="PS50096">
    <property type="entry name" value="IQ"/>
    <property type="match status" value="6"/>
</dbReference>
<protein>
    <recommendedName>
        <fullName evidence="4">non-specific serine/threonine protein kinase</fullName>
        <ecNumber evidence="4">2.7.11.1</ecNumber>
    </recommendedName>
</protein>
<dbReference type="GO" id="GO:0048731">
    <property type="term" value="P:system development"/>
    <property type="evidence" value="ECO:0007669"/>
    <property type="project" value="UniProtKB-ARBA"/>
</dbReference>
<feature type="compositionally biased region" description="Basic and acidic residues" evidence="23">
    <location>
        <begin position="1717"/>
        <end position="1744"/>
    </location>
</feature>
<feature type="compositionally biased region" description="Basic and acidic residues" evidence="23">
    <location>
        <begin position="1567"/>
        <end position="1576"/>
    </location>
</feature>
<dbReference type="InterPro" id="IPR052409">
    <property type="entry name" value="Myosin-III_kinase_activity"/>
</dbReference>
<dbReference type="InterPro" id="IPR017441">
    <property type="entry name" value="Protein_kinase_ATP_BS"/>
</dbReference>
<evidence type="ECO:0000259" key="24">
    <source>
        <dbReference type="PROSITE" id="PS50011"/>
    </source>
</evidence>
<feature type="region of interest" description="Actin-binding" evidence="21">
    <location>
        <begin position="1128"/>
        <end position="1150"/>
    </location>
</feature>
<dbReference type="GO" id="GO:0051491">
    <property type="term" value="P:positive regulation of filopodium assembly"/>
    <property type="evidence" value="ECO:0007669"/>
    <property type="project" value="TreeGrafter"/>
</dbReference>
<dbReference type="Gene3D" id="1.10.510.10">
    <property type="entry name" value="Transferase(Phosphotransferase) domain 1"/>
    <property type="match status" value="1"/>
</dbReference>
<comment type="catalytic activity">
    <reaction evidence="19">
        <text>L-threonyl-[protein] + ATP = O-phospho-L-threonyl-[protein] + ADP + H(+)</text>
        <dbReference type="Rhea" id="RHEA:46608"/>
        <dbReference type="Rhea" id="RHEA-COMP:11060"/>
        <dbReference type="Rhea" id="RHEA-COMP:11605"/>
        <dbReference type="ChEBI" id="CHEBI:15378"/>
        <dbReference type="ChEBI" id="CHEBI:30013"/>
        <dbReference type="ChEBI" id="CHEBI:30616"/>
        <dbReference type="ChEBI" id="CHEBI:61977"/>
        <dbReference type="ChEBI" id="CHEBI:456216"/>
        <dbReference type="EC" id="2.7.11.1"/>
    </reaction>
</comment>
<keyword evidence="8" id="KW-0808">Transferase</keyword>
<feature type="non-terminal residue" evidence="26">
    <location>
        <position position="1"/>
    </location>
</feature>
<name>A0AAD9DXG1_9TELE</name>
<keyword evidence="12 21" id="KW-0067">ATP-binding</keyword>
<dbReference type="Proteomes" id="UP001239994">
    <property type="component" value="Unassembled WGS sequence"/>
</dbReference>
<dbReference type="GO" id="GO:0003779">
    <property type="term" value="F:actin binding"/>
    <property type="evidence" value="ECO:0007669"/>
    <property type="project" value="UniProtKB-KW"/>
</dbReference>
<evidence type="ECO:0000256" key="3">
    <source>
        <dbReference type="ARBA" id="ARBA00006998"/>
    </source>
</evidence>
<dbReference type="Gene3D" id="6.20.240.20">
    <property type="match status" value="1"/>
</dbReference>
<feature type="compositionally biased region" description="Polar residues" evidence="23">
    <location>
        <begin position="1650"/>
        <end position="1660"/>
    </location>
</feature>
<dbReference type="Pfam" id="PF00612">
    <property type="entry name" value="IQ"/>
    <property type="match status" value="5"/>
</dbReference>
<dbReference type="CDD" id="cd01379">
    <property type="entry name" value="MYSc_Myo3"/>
    <property type="match status" value="1"/>
</dbReference>
<evidence type="ECO:0000256" key="16">
    <source>
        <dbReference type="ARBA" id="ARBA00023212"/>
    </source>
</evidence>
<dbReference type="PROSITE" id="PS51456">
    <property type="entry name" value="MYOSIN_MOTOR"/>
    <property type="match status" value="1"/>
</dbReference>
<dbReference type="SUPFAM" id="SSF56112">
    <property type="entry name" value="Protein kinase-like (PK-like)"/>
    <property type="match status" value="1"/>
</dbReference>
<evidence type="ECO:0000256" key="23">
    <source>
        <dbReference type="SAM" id="MobiDB-lite"/>
    </source>
</evidence>
<feature type="region of interest" description="Disordered" evidence="23">
    <location>
        <begin position="1627"/>
        <end position="1660"/>
    </location>
</feature>
<keyword evidence="10 21" id="KW-0547">Nucleotide-binding</keyword>
<evidence type="ECO:0000256" key="6">
    <source>
        <dbReference type="ARBA" id="ARBA00022527"/>
    </source>
</evidence>
<dbReference type="InterPro" id="IPR000719">
    <property type="entry name" value="Prot_kinase_dom"/>
</dbReference>
<keyword evidence="15 21" id="KW-0009">Actin-binding</keyword>
<dbReference type="PANTHER" id="PTHR46256:SF4">
    <property type="entry name" value="MYOSIN-IIIA"/>
    <property type="match status" value="1"/>
</dbReference>
<dbReference type="PROSITE" id="PS50011">
    <property type="entry name" value="PROTEIN_KINASE_DOM"/>
    <property type="match status" value="1"/>
</dbReference>
<evidence type="ECO:0000256" key="21">
    <source>
        <dbReference type="PROSITE-ProRule" id="PRU00782"/>
    </source>
</evidence>
<accession>A0AAD9DXG1</accession>
<dbReference type="EMBL" id="JAROKS010000016">
    <property type="protein sequence ID" value="KAK1795062.1"/>
    <property type="molecule type" value="Genomic_DNA"/>
</dbReference>
<organism evidence="26 27">
    <name type="scientific">Electrophorus voltai</name>
    <dbReference type="NCBI Taxonomy" id="2609070"/>
    <lineage>
        <taxon>Eukaryota</taxon>
        <taxon>Metazoa</taxon>
        <taxon>Chordata</taxon>
        <taxon>Craniata</taxon>
        <taxon>Vertebrata</taxon>
        <taxon>Euteleostomi</taxon>
        <taxon>Actinopterygii</taxon>
        <taxon>Neopterygii</taxon>
        <taxon>Teleostei</taxon>
        <taxon>Ostariophysi</taxon>
        <taxon>Gymnotiformes</taxon>
        <taxon>Gymnotoidei</taxon>
        <taxon>Gymnotidae</taxon>
        <taxon>Electrophorus</taxon>
    </lineage>
</organism>
<dbReference type="GO" id="GO:0001917">
    <property type="term" value="C:photoreceptor inner segment"/>
    <property type="evidence" value="ECO:0007669"/>
    <property type="project" value="TreeGrafter"/>
</dbReference>
<keyword evidence="5" id="KW-0963">Cytoplasm</keyword>
<dbReference type="Gene3D" id="1.20.120.720">
    <property type="entry name" value="Myosin VI head, motor domain, U50 subdomain"/>
    <property type="match status" value="1"/>
</dbReference>
<comment type="similarity">
    <text evidence="3">In the C-terminal section; belongs to the TRAFAC class myosin-kinesin ATPase superfamily. Myosin family.</text>
</comment>
<keyword evidence="6" id="KW-0723">Serine/threonine-protein kinase</keyword>
<dbReference type="Pfam" id="PF00069">
    <property type="entry name" value="Pkinase"/>
    <property type="match status" value="2"/>
</dbReference>
<reference evidence="26" key="1">
    <citation type="submission" date="2023-03" db="EMBL/GenBank/DDBJ databases">
        <title>Electrophorus voltai genome.</title>
        <authorList>
            <person name="Bian C."/>
        </authorList>
    </citation>
    <scope>NUCLEOTIDE SEQUENCE</scope>
    <source>
        <strain evidence="26">CB-2022</strain>
        <tissue evidence="26">Muscle</tissue>
    </source>
</reference>
<comment type="catalytic activity">
    <reaction evidence="20">
        <text>L-seryl-[protein] + ATP = O-phospho-L-seryl-[protein] + ADP + H(+)</text>
        <dbReference type="Rhea" id="RHEA:17989"/>
        <dbReference type="Rhea" id="RHEA-COMP:9863"/>
        <dbReference type="Rhea" id="RHEA-COMP:11604"/>
        <dbReference type="ChEBI" id="CHEBI:15378"/>
        <dbReference type="ChEBI" id="CHEBI:29999"/>
        <dbReference type="ChEBI" id="CHEBI:30616"/>
        <dbReference type="ChEBI" id="CHEBI:83421"/>
        <dbReference type="ChEBI" id="CHEBI:456216"/>
        <dbReference type="EC" id="2.7.11.1"/>
    </reaction>
</comment>
<evidence type="ECO:0000256" key="14">
    <source>
        <dbReference type="ARBA" id="ARBA00023175"/>
    </source>
</evidence>
<dbReference type="GO" id="GO:0032433">
    <property type="term" value="C:filopodium tip"/>
    <property type="evidence" value="ECO:0007669"/>
    <property type="project" value="TreeGrafter"/>
</dbReference>
<feature type="compositionally biased region" description="Basic and acidic residues" evidence="23">
    <location>
        <begin position="1347"/>
        <end position="1391"/>
    </location>
</feature>
<feature type="compositionally biased region" description="Basic and acidic residues" evidence="23">
    <location>
        <begin position="1448"/>
        <end position="1461"/>
    </location>
</feature>
<evidence type="ECO:0000256" key="5">
    <source>
        <dbReference type="ARBA" id="ARBA00022490"/>
    </source>
</evidence>
<keyword evidence="27" id="KW-1185">Reference proteome</keyword>
<evidence type="ECO:0000256" key="4">
    <source>
        <dbReference type="ARBA" id="ARBA00012513"/>
    </source>
</evidence>
<evidence type="ECO:0000256" key="8">
    <source>
        <dbReference type="ARBA" id="ARBA00022679"/>
    </source>
</evidence>
<keyword evidence="9" id="KW-0677">Repeat</keyword>
<dbReference type="InterPro" id="IPR011009">
    <property type="entry name" value="Kinase-like_dom_sf"/>
</dbReference>
<dbReference type="EC" id="2.7.11.1" evidence="4"/>
<evidence type="ECO:0000256" key="13">
    <source>
        <dbReference type="ARBA" id="ARBA00023123"/>
    </source>
</evidence>
<keyword evidence="7" id="KW-0716">Sensory transduction</keyword>
<dbReference type="GO" id="GO:0016459">
    <property type="term" value="C:myosin complex"/>
    <property type="evidence" value="ECO:0007669"/>
    <property type="project" value="UniProtKB-KW"/>
</dbReference>
<dbReference type="InterPro" id="IPR036961">
    <property type="entry name" value="Kinesin_motor_dom_sf"/>
</dbReference>
<dbReference type="Gene3D" id="3.30.200.20">
    <property type="entry name" value="Phosphorylase Kinase, domain 1"/>
    <property type="match status" value="1"/>
</dbReference>
<feature type="binding site" evidence="22">
    <location>
        <position position="239"/>
    </location>
    <ligand>
        <name>ATP</name>
        <dbReference type="ChEBI" id="CHEBI:30616"/>
    </ligand>
</feature>
<dbReference type="GO" id="GO:0030832">
    <property type="term" value="P:regulation of actin filament length"/>
    <property type="evidence" value="ECO:0007669"/>
    <property type="project" value="TreeGrafter"/>
</dbReference>
<dbReference type="GO" id="GO:0004674">
    <property type="term" value="F:protein serine/threonine kinase activity"/>
    <property type="evidence" value="ECO:0007669"/>
    <property type="project" value="UniProtKB-KW"/>
</dbReference>
<evidence type="ECO:0000313" key="26">
    <source>
        <dbReference type="EMBL" id="KAK1795062.1"/>
    </source>
</evidence>
<evidence type="ECO:0000259" key="25">
    <source>
        <dbReference type="PROSITE" id="PS51456"/>
    </source>
</evidence>
<evidence type="ECO:0000256" key="9">
    <source>
        <dbReference type="ARBA" id="ARBA00022737"/>
    </source>
</evidence>
<dbReference type="InterPro" id="IPR036083">
    <property type="entry name" value="MYSc_Myo3"/>
</dbReference>
<dbReference type="Pfam" id="PF00063">
    <property type="entry name" value="Myosin_head"/>
    <property type="match status" value="2"/>
</dbReference>
<dbReference type="PRINTS" id="PR00193">
    <property type="entry name" value="MYOSINHEAVY"/>
</dbReference>
<dbReference type="InterPro" id="IPR001609">
    <property type="entry name" value="Myosin_head_motor_dom-like"/>
</dbReference>
<feature type="region of interest" description="Disordered" evidence="23">
    <location>
        <begin position="1696"/>
        <end position="1780"/>
    </location>
</feature>
<dbReference type="InterPro" id="IPR000048">
    <property type="entry name" value="IQ_motif_EF-hand-BS"/>
</dbReference>
<dbReference type="Gene3D" id="3.40.850.10">
    <property type="entry name" value="Kinesin motor domain"/>
    <property type="match status" value="2"/>
</dbReference>
<evidence type="ECO:0000313" key="27">
    <source>
        <dbReference type="Proteomes" id="UP001239994"/>
    </source>
</evidence>
<comment type="caution">
    <text evidence="26">The sequence shown here is derived from an EMBL/GenBank/DDBJ whole genome shotgun (WGS) entry which is preliminary data.</text>
</comment>
<keyword evidence="13 21" id="KW-0518">Myosin</keyword>
<keyword evidence="16" id="KW-0206">Cytoskeleton</keyword>
<evidence type="ECO:0000256" key="12">
    <source>
        <dbReference type="ARBA" id="ARBA00022840"/>
    </source>
</evidence>
<sequence>ALSLHCLTQTGVRGINLDHMTTAGFQVKADFLLKPRPHNGTFEPCQAWRPSRGRRHLSGPWSRSGLGMGGFVTPTRSARMEASRLIRDTELETVDVSSRRTDVCERALVDPDQGIHVRHQTPSLQLLSSSALWPDWVDEAVGRPVSHPTARERTPFCTPAEAVVSTTAQGSPQTSEEVCFRTHKQEIRKMFPQSGKSIAFDSFPDPSDTWEIIETIGKGTYGKVYKVLNKVNGSKAAVKILDPVHDIDEEIEAEYCILKALSDHPNVVRFYGMFYKKDVKHGDQLWLVLELCSGGSVTDLAKGTLRRGDRMEERIIAYILREALMVVACEQQLDSTYDTRCDIWSLGITAIELGDGDPPLADLHPMRALFKIPRNPPPTLQQPEIWSDQFNDFICKCLIKDYELRPNVHDLLQHVFFSQVKGYEENLQKVLRDLIDFNQQMGIVEKIRYWRTRMRTPAHERIHTKKGSNMKSQSQVLEDVEDLATLEVLDQNTVTAQLQRRYAKDHIYTYVGDILVAVNPFYKMDLYSQEHSQMYIGTKRLANPPHIFAVADSAYQAMVSYCADQCVVISGESGAGKTESAHLLVQQLTALGKANNRTLQEKILLVNGLVEAFGNACTVINDNSSRFGKYLEMKFACGGTVVGAQISEYLLEKSRVVHQAAGERNFHIFYYIYAGLAERKKLAHYKLSENKTPRYLQNDEALKPVADIVGSTAYREQFEAVEQCFKVIGFTLEELGSVYSILAAILNAGDIEFTSVASEHQTDKSHVTNMPMLESDELQEALTSHCVVTRGETIVRPNTVEKASEVRDAMGKALYGRLFSWIVNRINSLLRPDSHPGGENKDLNVGILDIFGFENFKRNSFEQLCINIANEQIQFYFIQHIFAWEQDEYLNENIDARLIEYEDNRPLLDLFLQKPVGMLALLDEESRFPQATDQTLVGKFMNCISMKTSVCLVFNSEKFEDNLKSKSFWRPKRVDLVFGITHYAGKVIYNATGFLAKNRDTLAADIVLLLRSSENDLVRRLVTHPLTKTGNLAHTKGKLPGPGHLGTRTSQHSMKVSKFFPSSVFPSSCLIDISSPLSTTPKPRLLFDRLAENVSSWQGDSGIGSVRHPRETTNMRTQTVASYFRYSLMDLLSKMAAGQPHFVRCIKPNNDRQAHKFDKEKVLIQLCYTGVLETAKIRQQGYSHRILFANFIKRYYILAFPANKEPAVSPETCMAVLEKAKLENWVLGKTKVFLKYYHMEQLNLMIRQTLVWTIRVQACVRGWLAFRRFQKVLEKREQSAVVLQSAYRGHKVRRQVADDKSKAKTEITLIQFQAGCRGYLARKRYQELLDEKKTAVVRIEAPYSGQREKTFKEKKEATQKEKGAERGDVREETSPRAGEDGHQEWNKKLAIDKLGSPSTGPGENSEELGVQAEEELEGKAVEEGDSEQESKAATVLQSNFRGHKERKRLQEEGKLPARENRATCSPSEETESALVCSVVEEPAEMGEGPTGEGVGEGDEDQAASFLQSNFRGHRERKQLRAQQEGNREREEDLDITDIQAKDEEGRDKEQAALKIQSNFRGYKGRKNLKDTTRREEEEVERFSQQISSLSEDYLALQMKLNAIIQARQIDPTCNGVSVNGLALSARAGPQLQQSADTKQPRTPRRAQKPKTLNTPEDSTYYNIIHRSVKDGKKRLRKQSPKKLLDMDDDYYQALSSSDSASCLPGETRASAELGVPGDRRRSTERTLSDVPRTDNPKPLKENRRSFPRIPSTESQSEDNPYDYRKLLRKTSQRGRLIKQH</sequence>
<feature type="domain" description="Protein kinase" evidence="24">
    <location>
        <begin position="210"/>
        <end position="509"/>
    </location>
</feature>
<dbReference type="Gene3D" id="1.20.58.530">
    <property type="match status" value="1"/>
</dbReference>
<comment type="subcellular location">
    <subcellularLocation>
        <location evidence="2">Cell projection</location>
    </subcellularLocation>
    <subcellularLocation>
        <location evidence="1">Cytoplasm</location>
        <location evidence="1">Cytoskeleton</location>
    </subcellularLocation>
</comment>
<keyword evidence="18" id="KW-0844">Vision</keyword>
<evidence type="ECO:0000256" key="15">
    <source>
        <dbReference type="ARBA" id="ARBA00023203"/>
    </source>
</evidence>
<gene>
    <name evidence="26" type="ORF">P4O66_009911</name>
</gene>
<evidence type="ECO:0000256" key="7">
    <source>
        <dbReference type="ARBA" id="ARBA00022606"/>
    </source>
</evidence>
<dbReference type="InterPro" id="IPR027417">
    <property type="entry name" value="P-loop_NTPase"/>
</dbReference>
<dbReference type="PANTHER" id="PTHR46256">
    <property type="entry name" value="AGAP011099-PA"/>
    <property type="match status" value="1"/>
</dbReference>
<evidence type="ECO:0000256" key="1">
    <source>
        <dbReference type="ARBA" id="ARBA00004245"/>
    </source>
</evidence>
<dbReference type="Gene3D" id="4.10.270.10">
    <property type="entry name" value="Myosin, subunit A"/>
    <property type="match status" value="1"/>
</dbReference>
<dbReference type="FunFam" id="1.20.58.530:FF:000010">
    <property type="entry name" value="Myosin IIIA"/>
    <property type="match status" value="1"/>
</dbReference>
<evidence type="ECO:0000256" key="10">
    <source>
        <dbReference type="ARBA" id="ARBA00022741"/>
    </source>
</evidence>
<evidence type="ECO:0000256" key="17">
    <source>
        <dbReference type="ARBA" id="ARBA00023273"/>
    </source>
</evidence>
<proteinExistence type="inferred from homology"/>
<feature type="compositionally biased region" description="Basic residues" evidence="23">
    <location>
        <begin position="1766"/>
        <end position="1780"/>
    </location>
</feature>
<dbReference type="Gene3D" id="1.20.5.190">
    <property type="match status" value="2"/>
</dbReference>
<evidence type="ECO:0000256" key="19">
    <source>
        <dbReference type="ARBA" id="ARBA00047899"/>
    </source>
</evidence>
<evidence type="ECO:0000256" key="22">
    <source>
        <dbReference type="PROSITE-ProRule" id="PRU10141"/>
    </source>
</evidence>
<evidence type="ECO:0000256" key="20">
    <source>
        <dbReference type="ARBA" id="ARBA00048679"/>
    </source>
</evidence>
<dbReference type="GO" id="GO:0000146">
    <property type="term" value="F:microfilament motor activity"/>
    <property type="evidence" value="ECO:0007669"/>
    <property type="project" value="TreeGrafter"/>
</dbReference>
<dbReference type="GO" id="GO:0005524">
    <property type="term" value="F:ATP binding"/>
    <property type="evidence" value="ECO:0007669"/>
    <property type="project" value="UniProtKB-UniRule"/>
</dbReference>
<dbReference type="SMART" id="SM00015">
    <property type="entry name" value="IQ"/>
    <property type="match status" value="6"/>
</dbReference>
<keyword evidence="11" id="KW-0418">Kinase</keyword>
<dbReference type="CDD" id="cd23767">
    <property type="entry name" value="IQCD"/>
    <property type="match status" value="3"/>
</dbReference>
<dbReference type="GO" id="GO:0007605">
    <property type="term" value="P:sensory perception of sound"/>
    <property type="evidence" value="ECO:0007669"/>
    <property type="project" value="TreeGrafter"/>
</dbReference>
<dbReference type="PROSITE" id="PS00107">
    <property type="entry name" value="PROTEIN_KINASE_ATP"/>
    <property type="match status" value="1"/>
</dbReference>
<dbReference type="SUPFAM" id="SSF52540">
    <property type="entry name" value="P-loop containing nucleoside triphosphate hydrolases"/>
    <property type="match status" value="1"/>
</dbReference>
<evidence type="ECO:0000256" key="2">
    <source>
        <dbReference type="ARBA" id="ARBA00004316"/>
    </source>
</evidence>
<feature type="binding site" evidence="21">
    <location>
        <begin position="571"/>
        <end position="578"/>
    </location>
    <ligand>
        <name>ATP</name>
        <dbReference type="ChEBI" id="CHEBI:30616"/>
    </ligand>
</feature>
<keyword evidence="17" id="KW-0966">Cell projection</keyword>
<dbReference type="GO" id="GO:0032426">
    <property type="term" value="C:stereocilium tip"/>
    <property type="evidence" value="ECO:0007669"/>
    <property type="project" value="TreeGrafter"/>
</dbReference>
<evidence type="ECO:0000256" key="11">
    <source>
        <dbReference type="ARBA" id="ARBA00022777"/>
    </source>
</evidence>
<comment type="similarity">
    <text evidence="21">Belongs to the TRAFAC class myosin-kinesin ATPase superfamily. Myosin family.</text>
</comment>